<dbReference type="InterPro" id="IPR003400">
    <property type="entry name" value="ExbD"/>
</dbReference>
<evidence type="ECO:0000256" key="3">
    <source>
        <dbReference type="ARBA" id="ARBA00022475"/>
    </source>
</evidence>
<comment type="subcellular location">
    <subcellularLocation>
        <location evidence="1">Cell membrane</location>
        <topology evidence="1">Single-pass membrane protein</topology>
    </subcellularLocation>
    <subcellularLocation>
        <location evidence="7">Cell membrane</location>
        <topology evidence="7">Single-pass type II membrane protein</topology>
    </subcellularLocation>
</comment>
<dbReference type="PANTHER" id="PTHR30558">
    <property type="entry name" value="EXBD MEMBRANE COMPONENT OF PMF-DRIVEN MACROMOLECULE IMPORT SYSTEM"/>
    <property type="match status" value="1"/>
</dbReference>
<evidence type="ECO:0000256" key="6">
    <source>
        <dbReference type="ARBA" id="ARBA00023136"/>
    </source>
</evidence>
<dbReference type="Pfam" id="PF02472">
    <property type="entry name" value="ExbD"/>
    <property type="match status" value="1"/>
</dbReference>
<dbReference type="GO" id="GO:0005886">
    <property type="term" value="C:plasma membrane"/>
    <property type="evidence" value="ECO:0007669"/>
    <property type="project" value="UniProtKB-SubCell"/>
</dbReference>
<evidence type="ECO:0000313" key="11">
    <source>
        <dbReference type="Proteomes" id="UP000033618"/>
    </source>
</evidence>
<protein>
    <recommendedName>
        <fullName evidence="12">Biopolymer transporter ExbD</fullName>
    </recommendedName>
</protein>
<dbReference type="PATRIC" id="fig|28092.6.peg.3188"/>
<evidence type="ECO:0000256" key="4">
    <source>
        <dbReference type="ARBA" id="ARBA00022692"/>
    </source>
</evidence>
<keyword evidence="11" id="KW-1185">Reference proteome</keyword>
<dbReference type="PANTHER" id="PTHR30558:SF7">
    <property type="entry name" value="TOL-PAL SYSTEM PROTEIN TOLR"/>
    <property type="match status" value="1"/>
</dbReference>
<evidence type="ECO:0000256" key="9">
    <source>
        <dbReference type="SAM" id="Phobius"/>
    </source>
</evidence>
<keyword evidence="3" id="KW-1003">Cell membrane</keyword>
<dbReference type="GO" id="GO:0015031">
    <property type="term" value="P:protein transport"/>
    <property type="evidence" value="ECO:0007669"/>
    <property type="project" value="UniProtKB-KW"/>
</dbReference>
<keyword evidence="5 9" id="KW-1133">Transmembrane helix</keyword>
<keyword evidence="4 7" id="KW-0812">Transmembrane</keyword>
<feature type="transmembrane region" description="Helical" evidence="9">
    <location>
        <begin position="33"/>
        <end position="57"/>
    </location>
</feature>
<evidence type="ECO:0000256" key="7">
    <source>
        <dbReference type="RuleBase" id="RU003879"/>
    </source>
</evidence>
<evidence type="ECO:0000256" key="5">
    <source>
        <dbReference type="ARBA" id="ARBA00022989"/>
    </source>
</evidence>
<reference evidence="10 11" key="1">
    <citation type="submission" date="2015-03" db="EMBL/GenBank/DDBJ databases">
        <title>Draft Genome Sequence of Burkholderia andropogonis type strain ICMP2807, isolated from Sorghum bicolor.</title>
        <authorList>
            <person name="Lopes-Santos L."/>
            <person name="Castro D.B."/>
            <person name="Ottoboni L.M."/>
            <person name="Park D."/>
            <person name="Weirc B.S."/>
            <person name="Destefano S.A."/>
        </authorList>
    </citation>
    <scope>NUCLEOTIDE SEQUENCE [LARGE SCALE GENOMIC DNA]</scope>
    <source>
        <strain evidence="10 11">ICMP2807</strain>
    </source>
</reference>
<dbReference type="STRING" id="28092.WM40_13530"/>
<evidence type="ECO:0000313" key="10">
    <source>
        <dbReference type="EMBL" id="KKB63040.1"/>
    </source>
</evidence>
<keyword evidence="6 9" id="KW-0472">Membrane</keyword>
<feature type="compositionally biased region" description="Gly residues" evidence="8">
    <location>
        <begin position="1"/>
        <end position="15"/>
    </location>
</feature>
<keyword evidence="7" id="KW-0813">Transport</keyword>
<name>A0A0F5JZE8_9BURK</name>
<keyword evidence="7" id="KW-0653">Protein transport</keyword>
<comment type="caution">
    <text evidence="10">The sequence shown here is derived from an EMBL/GenBank/DDBJ whole genome shotgun (WGS) entry which is preliminary data.</text>
</comment>
<evidence type="ECO:0000256" key="1">
    <source>
        <dbReference type="ARBA" id="ARBA00004162"/>
    </source>
</evidence>
<evidence type="ECO:0008006" key="12">
    <source>
        <dbReference type="Google" id="ProtNLM"/>
    </source>
</evidence>
<dbReference type="EMBL" id="LAQU01000013">
    <property type="protein sequence ID" value="KKB63040.1"/>
    <property type="molecule type" value="Genomic_DNA"/>
</dbReference>
<dbReference type="OrthoDB" id="9798629at2"/>
<proteinExistence type="inferred from homology"/>
<feature type="region of interest" description="Disordered" evidence="8">
    <location>
        <begin position="164"/>
        <end position="188"/>
    </location>
</feature>
<accession>A0A0F5JZE8</accession>
<comment type="similarity">
    <text evidence="2 7">Belongs to the ExbD/TolR family.</text>
</comment>
<organism evidence="10 11">
    <name type="scientific">Robbsia andropogonis</name>
    <dbReference type="NCBI Taxonomy" id="28092"/>
    <lineage>
        <taxon>Bacteria</taxon>
        <taxon>Pseudomonadati</taxon>
        <taxon>Pseudomonadota</taxon>
        <taxon>Betaproteobacteria</taxon>
        <taxon>Burkholderiales</taxon>
        <taxon>Burkholderiaceae</taxon>
        <taxon>Robbsia</taxon>
    </lineage>
</organism>
<evidence type="ECO:0000256" key="2">
    <source>
        <dbReference type="ARBA" id="ARBA00005811"/>
    </source>
</evidence>
<dbReference type="Gene3D" id="3.30.420.270">
    <property type="match status" value="1"/>
</dbReference>
<feature type="region of interest" description="Disordered" evidence="8">
    <location>
        <begin position="1"/>
        <end position="24"/>
    </location>
</feature>
<evidence type="ECO:0000256" key="8">
    <source>
        <dbReference type="SAM" id="MobiDB-lite"/>
    </source>
</evidence>
<dbReference type="GO" id="GO:0022857">
    <property type="term" value="F:transmembrane transporter activity"/>
    <property type="evidence" value="ECO:0007669"/>
    <property type="project" value="InterPro"/>
</dbReference>
<dbReference type="Proteomes" id="UP000033618">
    <property type="component" value="Unassembled WGS sequence"/>
</dbReference>
<sequence>MGFGGFDPHGNGQDGGTEQSSASGRYGPGPLAIINMTPLIDVMLVLLVIFILASSLAPRQIGLQLPKTALAPRSPGPAEPTPPTITISIDVNGARQWNGAAVDAAGLDARLRAAAARDPQPQIALQADQRTPYARIAEVMAAAQRVGLTRFGFVVDTPTGGAAAGPGSTLDIHSGPGSASELPLQPNH</sequence>
<dbReference type="AlphaFoldDB" id="A0A0F5JZE8"/>
<dbReference type="RefSeq" id="WP_024901815.1">
    <property type="nucleotide sequence ID" value="NZ_CADFGU010000006.1"/>
</dbReference>
<gene>
    <name evidence="10" type="ORF">WM40_13530</name>
</gene>